<evidence type="ECO:0000256" key="1">
    <source>
        <dbReference type="SAM" id="Phobius"/>
    </source>
</evidence>
<dbReference type="NCBIfam" id="NF046117">
    <property type="entry name" value="SCO4848_fam"/>
    <property type="match status" value="1"/>
</dbReference>
<dbReference type="RefSeq" id="WP_205255313.1">
    <property type="nucleotide sequence ID" value="NZ_BAAAPV010000001.1"/>
</dbReference>
<name>A0A939C405_9ACTN</name>
<feature type="transmembrane region" description="Helical" evidence="1">
    <location>
        <begin position="50"/>
        <end position="71"/>
    </location>
</feature>
<proteinExistence type="predicted"/>
<evidence type="ECO:0000313" key="3">
    <source>
        <dbReference type="Proteomes" id="UP000663801"/>
    </source>
</evidence>
<accession>A0A939C405</accession>
<evidence type="ECO:0000313" key="2">
    <source>
        <dbReference type="EMBL" id="MBM9475169.1"/>
    </source>
</evidence>
<organism evidence="2 3">
    <name type="scientific">Nakamurella flavida</name>
    <dbReference type="NCBI Taxonomy" id="363630"/>
    <lineage>
        <taxon>Bacteria</taxon>
        <taxon>Bacillati</taxon>
        <taxon>Actinomycetota</taxon>
        <taxon>Actinomycetes</taxon>
        <taxon>Nakamurellales</taxon>
        <taxon>Nakamurellaceae</taxon>
        <taxon>Nakamurella</taxon>
    </lineage>
</organism>
<gene>
    <name evidence="2" type="ORF">JL107_01800</name>
</gene>
<keyword evidence="1" id="KW-0472">Membrane</keyword>
<keyword evidence="1" id="KW-0812">Transmembrane</keyword>
<dbReference type="InterPro" id="IPR058061">
    <property type="entry name" value="SCO4848-like"/>
</dbReference>
<protein>
    <submittedName>
        <fullName evidence="2">Uncharacterized protein</fullName>
    </submittedName>
</protein>
<reference evidence="2" key="1">
    <citation type="submission" date="2021-01" db="EMBL/GenBank/DDBJ databases">
        <title>KCTC 19127 draft genome.</title>
        <authorList>
            <person name="An D."/>
        </authorList>
    </citation>
    <scope>NUCLEOTIDE SEQUENCE</scope>
    <source>
        <strain evidence="2">KCTC 19127</strain>
    </source>
</reference>
<keyword evidence="3" id="KW-1185">Reference proteome</keyword>
<dbReference type="EMBL" id="JAERWL010000002">
    <property type="protein sequence ID" value="MBM9475169.1"/>
    <property type="molecule type" value="Genomic_DNA"/>
</dbReference>
<keyword evidence="1" id="KW-1133">Transmembrane helix</keyword>
<dbReference type="Proteomes" id="UP000663801">
    <property type="component" value="Unassembled WGS sequence"/>
</dbReference>
<sequence>MILSRRWSVFLVLAGLFNIGIWPRFGAAIWQDQRAWQGAIGSSTPTAFLWVHAALIAVALTVGIAVGVLGLRGLVAGRRRATV</sequence>
<dbReference type="Pfam" id="PF26606">
    <property type="entry name" value="SCO4848"/>
    <property type="match status" value="1"/>
</dbReference>
<dbReference type="AlphaFoldDB" id="A0A939C405"/>
<comment type="caution">
    <text evidence="2">The sequence shown here is derived from an EMBL/GenBank/DDBJ whole genome shotgun (WGS) entry which is preliminary data.</text>
</comment>